<dbReference type="EMBL" id="AWEY01000008">
    <property type="protein sequence ID" value="ERK39880.1"/>
    <property type="molecule type" value="Genomic_DNA"/>
</dbReference>
<keyword evidence="2" id="KW-0378">Hydrolase</keyword>
<dbReference type="AlphaFoldDB" id="U2NPA1"/>
<dbReference type="InterPro" id="IPR008757">
    <property type="entry name" value="Peptidase_M6-like_domain"/>
</dbReference>
<dbReference type="NCBIfam" id="TIGR03296">
    <property type="entry name" value="M6dom_TIGR03296"/>
    <property type="match status" value="1"/>
</dbReference>
<dbReference type="SUPFAM" id="SSF55486">
    <property type="entry name" value="Metalloproteases ('zincins'), catalytic domain"/>
    <property type="match status" value="1"/>
</dbReference>
<keyword evidence="2" id="KW-0645">Protease</keyword>
<keyword evidence="2" id="KW-0482">Metalloprotease</keyword>
<feature type="domain" description="Peptidase M6-like" evidence="1">
    <location>
        <begin position="119"/>
        <end position="335"/>
    </location>
</feature>
<dbReference type="Proteomes" id="UP000016648">
    <property type="component" value="Unassembled WGS sequence"/>
</dbReference>
<dbReference type="GO" id="GO:0008237">
    <property type="term" value="F:metallopeptidase activity"/>
    <property type="evidence" value="ECO:0007669"/>
    <property type="project" value="UniProtKB-KW"/>
</dbReference>
<dbReference type="PANTHER" id="PTHR41775:SF1">
    <property type="entry name" value="PEPTIDASE M6-LIKE DOMAIN-CONTAINING PROTEIN"/>
    <property type="match status" value="1"/>
</dbReference>
<comment type="caution">
    <text evidence="2">The sequence shown here is derived from an EMBL/GenBank/DDBJ whole genome shotgun (WGS) entry which is preliminary data.</text>
</comment>
<accession>U2NPA1</accession>
<dbReference type="PATRIC" id="fig|1115809.3.peg.608"/>
<proteinExistence type="predicted"/>
<name>U2NPA1_9BACT</name>
<protein>
    <submittedName>
        <fullName evidence="2">M6 family metalloprotease domain protein</fullName>
        <ecNumber evidence="2">3.4.24.-</ecNumber>
    </submittedName>
</protein>
<evidence type="ECO:0000313" key="3">
    <source>
        <dbReference type="Proteomes" id="UP000016648"/>
    </source>
</evidence>
<dbReference type="GO" id="GO:0006508">
    <property type="term" value="P:proteolysis"/>
    <property type="evidence" value="ECO:0007669"/>
    <property type="project" value="UniProtKB-KW"/>
</dbReference>
<dbReference type="PANTHER" id="PTHR41775">
    <property type="entry name" value="SECRETED PROTEIN-RELATED"/>
    <property type="match status" value="1"/>
</dbReference>
<dbReference type="EC" id="3.4.24.-" evidence="2"/>
<dbReference type="RefSeq" id="WP_021589009.1">
    <property type="nucleotide sequence ID" value="NZ_AWEY01000008.1"/>
</dbReference>
<dbReference type="Pfam" id="PF05547">
    <property type="entry name" value="Peptidase_M6"/>
    <property type="match status" value="1"/>
</dbReference>
<gene>
    <name evidence="2" type="ORF">HMPREF9135_0138</name>
</gene>
<evidence type="ECO:0000313" key="2">
    <source>
        <dbReference type="EMBL" id="ERK39880.1"/>
    </source>
</evidence>
<evidence type="ECO:0000259" key="1">
    <source>
        <dbReference type="Pfam" id="PF05547"/>
    </source>
</evidence>
<sequence length="697" mass="78387">MRKTIATIFLLLIVETLFAIPAKDNQWRTITLQDGKTVRAKLVGDEFLHYYIDESGNKYIGNGTYFTLLNPNTERRLATRAYDRARQRMKRLRGNRRTPAYEGKKKGLILLVNFKDVKFKEAHKRETFDKLVNEENYQEGAIKGSVHDYFMAQSNGRFDLSFDVKGTYELGHERAYYGGNANINGEDADRRPGEMVAEACRLAASDVNYKDYDWNGDGEVDQVYVLYPGKGEADGGELETIWPHEWNLQSSDYGKRLAIGDVFINTYACGPELDGRDKLCGIGTICHEFSHCLGLPDFYNISYTGVPDMGSWSVMANGCFGGRGHTPSGYTAYEKWLCGWQAPIVLQGDTIIENQQPISQNGETYILYNDAHKDEFYLLENRQQQGWDVDLPDRGLMVTHVDYDETAWIYNQVNTKSGHPRCTLITANGQKPSYSFKSTGRDTHNLFPYGDKNSLTRETVPAAKLYNNNTDGTRFMLSNITQIVQQADGNISFRVSTNQTKPLEENDTLFYESFKDCNGTGGNDGKFSGRIASSKIYTDHSGWTYNHGGAGKGCMKLGTSTVAGHLISPAIAFDGDYVLSVKLAVWKKDGNTLDIRLDSQPIHTAKDISSDHFTTYTIPFTAHGTHKLAFYGSKRFFIDDVLVMKKKSPTPVPRIGMKRNKPASTTKIYNLQGQYVGTSLDLLPTGIYIRNGHKIRK</sequence>
<keyword evidence="3" id="KW-1185">Reference proteome</keyword>
<reference evidence="2 3" key="1">
    <citation type="submission" date="2013-08" db="EMBL/GenBank/DDBJ databases">
        <authorList>
            <person name="Durkin A.S."/>
            <person name="Haft D.R."/>
            <person name="McCorrison J."/>
            <person name="Torralba M."/>
            <person name="Gillis M."/>
            <person name="Haft D.H."/>
            <person name="Methe B."/>
            <person name="Sutton G."/>
            <person name="Nelson K.E."/>
        </authorList>
    </citation>
    <scope>NUCLEOTIDE SEQUENCE [LARGE SCALE GENOMIC DNA]</scope>
    <source>
        <strain evidence="2 3">F0067</strain>
    </source>
</reference>
<organism evidence="2 3">
    <name type="scientific">Segatella baroniae F0067</name>
    <dbReference type="NCBI Taxonomy" id="1115809"/>
    <lineage>
        <taxon>Bacteria</taxon>
        <taxon>Pseudomonadati</taxon>
        <taxon>Bacteroidota</taxon>
        <taxon>Bacteroidia</taxon>
        <taxon>Bacteroidales</taxon>
        <taxon>Prevotellaceae</taxon>
        <taxon>Segatella</taxon>
    </lineage>
</organism>